<keyword evidence="3" id="KW-0378">Hydrolase</keyword>
<dbReference type="Pfam" id="PF13625">
    <property type="entry name" value="Helicase_C_3"/>
    <property type="match status" value="1"/>
</dbReference>
<organism evidence="3 4">
    <name type="scientific">Streptomyces peucetius</name>
    <dbReference type="NCBI Taxonomy" id="1950"/>
    <lineage>
        <taxon>Bacteria</taxon>
        <taxon>Bacillati</taxon>
        <taxon>Actinomycetota</taxon>
        <taxon>Actinomycetes</taxon>
        <taxon>Kitasatosporales</taxon>
        <taxon>Streptomycetaceae</taxon>
        <taxon>Streptomyces</taxon>
    </lineage>
</organism>
<dbReference type="Proteomes" id="UP001163878">
    <property type="component" value="Chromosome"/>
</dbReference>
<proteinExistence type="predicted"/>
<evidence type="ECO:0000256" key="1">
    <source>
        <dbReference type="SAM" id="MobiDB-lite"/>
    </source>
</evidence>
<evidence type="ECO:0000259" key="2">
    <source>
        <dbReference type="Pfam" id="PF13625"/>
    </source>
</evidence>
<reference evidence="3" key="1">
    <citation type="submission" date="2022-10" db="EMBL/GenBank/DDBJ databases">
        <title>Cytochrome P450 Catalyzes Benzene Ring Formation in the Biosynthesis of Trialkyl-Substituted Aromatic Polyketides.</title>
        <authorList>
            <person name="Zhao E."/>
            <person name="Ge H."/>
        </authorList>
    </citation>
    <scope>NUCLEOTIDE SEQUENCE</scope>
    <source>
        <strain evidence="3">NA0869</strain>
    </source>
</reference>
<dbReference type="InterPro" id="IPR032830">
    <property type="entry name" value="XPB/Ssl2_N"/>
</dbReference>
<name>A0ABY6II42_STRPE</name>
<gene>
    <name evidence="3" type="ORF">OGH68_17645</name>
</gene>
<keyword evidence="3" id="KW-0347">Helicase</keyword>
<feature type="domain" description="Helicase XPB/Ssl2 N-terminal" evidence="2">
    <location>
        <begin position="26"/>
        <end position="145"/>
    </location>
</feature>
<keyword evidence="3" id="KW-0067">ATP-binding</keyword>
<evidence type="ECO:0000313" key="4">
    <source>
        <dbReference type="Proteomes" id="UP001163878"/>
    </source>
</evidence>
<dbReference type="EMBL" id="CP107567">
    <property type="protein sequence ID" value="UYQ66561.1"/>
    <property type="molecule type" value="Genomic_DNA"/>
</dbReference>
<evidence type="ECO:0000313" key="3">
    <source>
        <dbReference type="EMBL" id="UYQ66561.1"/>
    </source>
</evidence>
<dbReference type="RefSeq" id="WP_264250136.1">
    <property type="nucleotide sequence ID" value="NZ_CP107567.1"/>
</dbReference>
<accession>A0ABY6II42</accession>
<keyword evidence="3" id="KW-0547">Nucleotide-binding</keyword>
<dbReference type="GO" id="GO:0004386">
    <property type="term" value="F:helicase activity"/>
    <property type="evidence" value="ECO:0007669"/>
    <property type="project" value="UniProtKB-KW"/>
</dbReference>
<keyword evidence="4" id="KW-1185">Reference proteome</keyword>
<feature type="region of interest" description="Disordered" evidence="1">
    <location>
        <begin position="177"/>
        <end position="239"/>
    </location>
</feature>
<protein>
    <submittedName>
        <fullName evidence="3">Helicase-associated domain-containing protein</fullName>
    </submittedName>
</protein>
<sequence>MEDDAAGLAAVCRRLLPTATRTARIGADLTAVVTGPPSAPLAALLDSVAHRETSGTASVWRFSTGSVRRALDAGHSPDDLTADLAAVASRPLPQPLSYLIADTARGHGRVRVAPAACVIHGEEPALLTELAAHRKLTELGLRQLAPTVLISRSPLGATLAALRAEGYAPVAETADGTVHIGKKRPQRAPAPVPTPRQASTDADRRKAVRHAAATPTTVDPNALAARLPQQRRGNRPGGR</sequence>